<dbReference type="AlphaFoldDB" id="A0A5C5UVE5"/>
<dbReference type="EMBL" id="SIHI01000121">
    <property type="protein sequence ID" value="TWT29553.1"/>
    <property type="molecule type" value="Genomic_DNA"/>
</dbReference>
<keyword evidence="3" id="KW-1185">Reference proteome</keyword>
<protein>
    <submittedName>
        <fullName evidence="2">Uncharacterized protein</fullName>
    </submittedName>
</protein>
<proteinExistence type="predicted"/>
<feature type="transmembrane region" description="Helical" evidence="1">
    <location>
        <begin position="6"/>
        <end position="27"/>
    </location>
</feature>
<keyword evidence="1" id="KW-0812">Transmembrane</keyword>
<reference evidence="2 3" key="1">
    <citation type="submission" date="2019-02" db="EMBL/GenBank/DDBJ databases">
        <title>Deep-cultivation of Planctomycetes and their phenomic and genomic characterization uncovers novel biology.</title>
        <authorList>
            <person name="Wiegand S."/>
            <person name="Jogler M."/>
            <person name="Boedeker C."/>
            <person name="Pinto D."/>
            <person name="Vollmers J."/>
            <person name="Rivas-Marin E."/>
            <person name="Kohn T."/>
            <person name="Peeters S.H."/>
            <person name="Heuer A."/>
            <person name="Rast P."/>
            <person name="Oberbeckmann S."/>
            <person name="Bunk B."/>
            <person name="Jeske O."/>
            <person name="Meyerdierks A."/>
            <person name="Storesund J.E."/>
            <person name="Kallscheuer N."/>
            <person name="Luecker S."/>
            <person name="Lage O.M."/>
            <person name="Pohl T."/>
            <person name="Merkel B.J."/>
            <person name="Hornburger P."/>
            <person name="Mueller R.-W."/>
            <person name="Bruemmer F."/>
            <person name="Labrenz M."/>
            <person name="Spormann A.M."/>
            <person name="Op Den Camp H."/>
            <person name="Overmann J."/>
            <person name="Amann R."/>
            <person name="Jetten M.S.M."/>
            <person name="Mascher T."/>
            <person name="Medema M.H."/>
            <person name="Devos D.P."/>
            <person name="Kaster A.-K."/>
            <person name="Ovreas L."/>
            <person name="Rohde M."/>
            <person name="Galperin M.Y."/>
            <person name="Jogler C."/>
        </authorList>
    </citation>
    <scope>NUCLEOTIDE SEQUENCE [LARGE SCALE GENOMIC DNA]</scope>
    <source>
        <strain evidence="2 3">KOR42</strain>
    </source>
</reference>
<evidence type="ECO:0000313" key="3">
    <source>
        <dbReference type="Proteomes" id="UP000317243"/>
    </source>
</evidence>
<dbReference type="RefSeq" id="WP_146512717.1">
    <property type="nucleotide sequence ID" value="NZ_SIHI01000121.1"/>
</dbReference>
<organism evidence="2 3">
    <name type="scientific">Thalassoglobus neptunius</name>
    <dbReference type="NCBI Taxonomy" id="1938619"/>
    <lineage>
        <taxon>Bacteria</taxon>
        <taxon>Pseudomonadati</taxon>
        <taxon>Planctomycetota</taxon>
        <taxon>Planctomycetia</taxon>
        <taxon>Planctomycetales</taxon>
        <taxon>Planctomycetaceae</taxon>
        <taxon>Thalassoglobus</taxon>
    </lineage>
</organism>
<sequence>MAEPLITRNFSIFLVSLTAVVLAVPFADRNDWKGWAAFFVVVAAVGWIVGTRFWFVARTLRDWWSGHDLD</sequence>
<accession>A0A5C5UVE5</accession>
<keyword evidence="1" id="KW-1133">Transmembrane helix</keyword>
<feature type="transmembrane region" description="Helical" evidence="1">
    <location>
        <begin position="34"/>
        <end position="55"/>
    </location>
</feature>
<gene>
    <name evidence="2" type="ORF">KOR42_55170</name>
</gene>
<evidence type="ECO:0000313" key="2">
    <source>
        <dbReference type="EMBL" id="TWT29553.1"/>
    </source>
</evidence>
<evidence type="ECO:0000256" key="1">
    <source>
        <dbReference type="SAM" id="Phobius"/>
    </source>
</evidence>
<keyword evidence="1" id="KW-0472">Membrane</keyword>
<comment type="caution">
    <text evidence="2">The sequence shown here is derived from an EMBL/GenBank/DDBJ whole genome shotgun (WGS) entry which is preliminary data.</text>
</comment>
<name>A0A5C5UVE5_9PLAN</name>
<dbReference type="Proteomes" id="UP000317243">
    <property type="component" value="Unassembled WGS sequence"/>
</dbReference>